<evidence type="ECO:0000313" key="1">
    <source>
        <dbReference type="EMBL" id="CAB5223111.1"/>
    </source>
</evidence>
<accession>A0A6J7WYL8</accession>
<sequence length="48" mass="5537">MIDTRVPTISVVYRLLQYALIELNDNDIEEATGTLMQAIRMLENIENL</sequence>
<proteinExistence type="predicted"/>
<protein>
    <submittedName>
        <fullName evidence="1">Uncharacterized protein</fullName>
    </submittedName>
</protein>
<dbReference type="EMBL" id="LR798312">
    <property type="protein sequence ID" value="CAB5223111.1"/>
    <property type="molecule type" value="Genomic_DNA"/>
</dbReference>
<organism evidence="1">
    <name type="scientific">uncultured Caudovirales phage</name>
    <dbReference type="NCBI Taxonomy" id="2100421"/>
    <lineage>
        <taxon>Viruses</taxon>
        <taxon>Duplodnaviria</taxon>
        <taxon>Heunggongvirae</taxon>
        <taxon>Uroviricota</taxon>
        <taxon>Caudoviricetes</taxon>
        <taxon>Peduoviridae</taxon>
        <taxon>Maltschvirus</taxon>
        <taxon>Maltschvirus maltsch</taxon>
    </lineage>
</organism>
<reference evidence="1" key="1">
    <citation type="submission" date="2020-05" db="EMBL/GenBank/DDBJ databases">
        <authorList>
            <person name="Chiriac C."/>
            <person name="Salcher M."/>
            <person name="Ghai R."/>
            <person name="Kavagutti S V."/>
        </authorList>
    </citation>
    <scope>NUCLEOTIDE SEQUENCE</scope>
</reference>
<gene>
    <name evidence="1" type="ORF">UFOVP371_58</name>
</gene>
<name>A0A6J7WYL8_9CAUD</name>